<sequence length="128" mass="14456">LLTMKSYNTKQSCKELSEIFKSTCNDYNFLTMQNGIGNEETISSFFGEENSFSGALTISVSLIAPGRVRQNTIKGSIGLASLIVKNKTKKMVVKLKEIFENAEFKTVVFKNYRELKWSKLLLNISVNK</sequence>
<protein>
    <recommendedName>
        <fullName evidence="1">Ketopantoate reductase N-terminal domain-containing protein</fullName>
    </recommendedName>
</protein>
<accession>X1V001</accession>
<comment type="caution">
    <text evidence="2">The sequence shown here is derived from an EMBL/GenBank/DDBJ whole genome shotgun (WGS) entry which is preliminary data.</text>
</comment>
<dbReference type="Pfam" id="PF02558">
    <property type="entry name" value="ApbA"/>
    <property type="match status" value="1"/>
</dbReference>
<feature type="domain" description="Ketopantoate reductase N-terminal" evidence="1">
    <location>
        <begin position="1"/>
        <end position="79"/>
    </location>
</feature>
<gene>
    <name evidence="2" type="ORF">S12H4_41777</name>
</gene>
<proteinExistence type="predicted"/>
<reference evidence="2" key="1">
    <citation type="journal article" date="2014" name="Front. Microbiol.">
        <title>High frequency of phylogenetically diverse reductive dehalogenase-homologous genes in deep subseafloor sedimentary metagenomes.</title>
        <authorList>
            <person name="Kawai M."/>
            <person name="Futagami T."/>
            <person name="Toyoda A."/>
            <person name="Takaki Y."/>
            <person name="Nishi S."/>
            <person name="Hori S."/>
            <person name="Arai W."/>
            <person name="Tsubouchi T."/>
            <person name="Morono Y."/>
            <person name="Uchiyama I."/>
            <person name="Ito T."/>
            <person name="Fujiyama A."/>
            <person name="Inagaki F."/>
            <person name="Takami H."/>
        </authorList>
    </citation>
    <scope>NUCLEOTIDE SEQUENCE</scope>
    <source>
        <strain evidence="2">Expedition CK06-06</strain>
    </source>
</reference>
<dbReference type="InterPro" id="IPR013332">
    <property type="entry name" value="KPR_N"/>
</dbReference>
<name>X1V001_9ZZZZ</name>
<feature type="non-terminal residue" evidence="2">
    <location>
        <position position="1"/>
    </location>
</feature>
<dbReference type="EMBL" id="BARW01025489">
    <property type="protein sequence ID" value="GAJ09172.1"/>
    <property type="molecule type" value="Genomic_DNA"/>
</dbReference>
<evidence type="ECO:0000259" key="1">
    <source>
        <dbReference type="Pfam" id="PF02558"/>
    </source>
</evidence>
<dbReference type="AlphaFoldDB" id="X1V001"/>
<dbReference type="Gene3D" id="3.40.50.720">
    <property type="entry name" value="NAD(P)-binding Rossmann-like Domain"/>
    <property type="match status" value="1"/>
</dbReference>
<evidence type="ECO:0000313" key="2">
    <source>
        <dbReference type="EMBL" id="GAJ09172.1"/>
    </source>
</evidence>
<organism evidence="2">
    <name type="scientific">marine sediment metagenome</name>
    <dbReference type="NCBI Taxonomy" id="412755"/>
    <lineage>
        <taxon>unclassified sequences</taxon>
        <taxon>metagenomes</taxon>
        <taxon>ecological metagenomes</taxon>
    </lineage>
</organism>